<reference evidence="1" key="3">
    <citation type="submission" date="2022-06" db="UniProtKB">
        <authorList>
            <consortium name="EnsemblPlants"/>
        </authorList>
    </citation>
    <scope>IDENTIFICATION</scope>
</reference>
<keyword evidence="2" id="KW-1185">Reference proteome</keyword>
<dbReference type="EnsemblPlants" id="TuG1812G0300001356.01.T01">
    <property type="protein sequence ID" value="TuG1812G0300001356.01.T01"/>
    <property type="gene ID" value="TuG1812G0300001356.01"/>
</dbReference>
<reference evidence="2" key="1">
    <citation type="journal article" date="2013" name="Nature">
        <title>Draft genome of the wheat A-genome progenitor Triticum urartu.</title>
        <authorList>
            <person name="Ling H.Q."/>
            <person name="Zhao S."/>
            <person name="Liu D."/>
            <person name="Wang J."/>
            <person name="Sun H."/>
            <person name="Zhang C."/>
            <person name="Fan H."/>
            <person name="Li D."/>
            <person name="Dong L."/>
            <person name="Tao Y."/>
            <person name="Gao C."/>
            <person name="Wu H."/>
            <person name="Li Y."/>
            <person name="Cui Y."/>
            <person name="Guo X."/>
            <person name="Zheng S."/>
            <person name="Wang B."/>
            <person name="Yu K."/>
            <person name="Liang Q."/>
            <person name="Yang W."/>
            <person name="Lou X."/>
            <person name="Chen J."/>
            <person name="Feng M."/>
            <person name="Jian J."/>
            <person name="Zhang X."/>
            <person name="Luo G."/>
            <person name="Jiang Y."/>
            <person name="Liu J."/>
            <person name="Wang Z."/>
            <person name="Sha Y."/>
            <person name="Zhang B."/>
            <person name="Wu H."/>
            <person name="Tang D."/>
            <person name="Shen Q."/>
            <person name="Xue P."/>
            <person name="Zou S."/>
            <person name="Wang X."/>
            <person name="Liu X."/>
            <person name="Wang F."/>
            <person name="Yang Y."/>
            <person name="An X."/>
            <person name="Dong Z."/>
            <person name="Zhang K."/>
            <person name="Zhang X."/>
            <person name="Luo M.C."/>
            <person name="Dvorak J."/>
            <person name="Tong Y."/>
            <person name="Wang J."/>
            <person name="Yang H."/>
            <person name="Li Z."/>
            <person name="Wang D."/>
            <person name="Zhang A."/>
            <person name="Wang J."/>
        </authorList>
    </citation>
    <scope>NUCLEOTIDE SEQUENCE</scope>
    <source>
        <strain evidence="2">cv. G1812</strain>
    </source>
</reference>
<evidence type="ECO:0000313" key="1">
    <source>
        <dbReference type="EnsemblPlants" id="TuG1812G0300001356.01.T01"/>
    </source>
</evidence>
<reference evidence="1" key="2">
    <citation type="submission" date="2018-03" db="EMBL/GenBank/DDBJ databases">
        <title>The Triticum urartu genome reveals the dynamic nature of wheat genome evolution.</title>
        <authorList>
            <person name="Ling H."/>
            <person name="Ma B."/>
            <person name="Shi X."/>
            <person name="Liu H."/>
            <person name="Dong L."/>
            <person name="Sun H."/>
            <person name="Cao Y."/>
            <person name="Gao Q."/>
            <person name="Zheng S."/>
            <person name="Li Y."/>
            <person name="Yu Y."/>
            <person name="Du H."/>
            <person name="Qi M."/>
            <person name="Li Y."/>
            <person name="Yu H."/>
            <person name="Cui Y."/>
            <person name="Wang N."/>
            <person name="Chen C."/>
            <person name="Wu H."/>
            <person name="Zhao Y."/>
            <person name="Zhang J."/>
            <person name="Li Y."/>
            <person name="Zhou W."/>
            <person name="Zhang B."/>
            <person name="Hu W."/>
            <person name="Eijk M."/>
            <person name="Tang J."/>
            <person name="Witsenboer H."/>
            <person name="Zhao S."/>
            <person name="Li Z."/>
            <person name="Zhang A."/>
            <person name="Wang D."/>
            <person name="Liang C."/>
        </authorList>
    </citation>
    <scope>NUCLEOTIDE SEQUENCE [LARGE SCALE GENOMIC DNA]</scope>
    <source>
        <strain evidence="1">cv. G1812</strain>
    </source>
</reference>
<sequence length="134" mass="13828">AIGGSQDPANVESAPPAVAVGEDCSALVVAGCSAELSEKAQSVDDPPALEKVMLEDDPPNLASVLLGMSTLEEPKVSSAPCTSKPSKELIRMYANEPLGRASSPWGEFLKDLALTVSRSPQVLQVGEAAPSLLQ</sequence>
<protein>
    <submittedName>
        <fullName evidence="1">Uncharacterized protein</fullName>
    </submittedName>
</protein>
<organism evidence="1 2">
    <name type="scientific">Triticum urartu</name>
    <name type="common">Red wild einkorn</name>
    <name type="synonym">Crithodium urartu</name>
    <dbReference type="NCBI Taxonomy" id="4572"/>
    <lineage>
        <taxon>Eukaryota</taxon>
        <taxon>Viridiplantae</taxon>
        <taxon>Streptophyta</taxon>
        <taxon>Embryophyta</taxon>
        <taxon>Tracheophyta</taxon>
        <taxon>Spermatophyta</taxon>
        <taxon>Magnoliopsida</taxon>
        <taxon>Liliopsida</taxon>
        <taxon>Poales</taxon>
        <taxon>Poaceae</taxon>
        <taxon>BOP clade</taxon>
        <taxon>Pooideae</taxon>
        <taxon>Triticodae</taxon>
        <taxon>Triticeae</taxon>
        <taxon>Triticinae</taxon>
        <taxon>Triticum</taxon>
    </lineage>
</organism>
<accession>A0A8R7TS80</accession>
<evidence type="ECO:0000313" key="2">
    <source>
        <dbReference type="Proteomes" id="UP000015106"/>
    </source>
</evidence>
<proteinExistence type="predicted"/>
<dbReference type="Proteomes" id="UP000015106">
    <property type="component" value="Chromosome 3"/>
</dbReference>
<dbReference type="Gramene" id="TuG1812G0300001356.01.T01">
    <property type="protein sequence ID" value="TuG1812G0300001356.01.T01"/>
    <property type="gene ID" value="TuG1812G0300001356.01"/>
</dbReference>
<dbReference type="AlphaFoldDB" id="A0A8R7TS80"/>
<name>A0A8R7TS80_TRIUA</name>